<dbReference type="Proteomes" id="UP001174909">
    <property type="component" value="Unassembled WGS sequence"/>
</dbReference>
<keyword evidence="3" id="KW-1185">Reference proteome</keyword>
<name>A0AA35U167_GEOBA</name>
<accession>A0AA35U167</accession>
<evidence type="ECO:0000313" key="2">
    <source>
        <dbReference type="EMBL" id="CAI8057974.1"/>
    </source>
</evidence>
<feature type="region of interest" description="Disordered" evidence="1">
    <location>
        <begin position="47"/>
        <end position="141"/>
    </location>
</feature>
<feature type="compositionally biased region" description="Basic and acidic residues" evidence="1">
    <location>
        <begin position="114"/>
        <end position="141"/>
    </location>
</feature>
<gene>
    <name evidence="2" type="ORF">GBAR_LOCUS31549</name>
</gene>
<dbReference type="AlphaFoldDB" id="A0AA35U167"/>
<dbReference type="EMBL" id="CASHTH010004485">
    <property type="protein sequence ID" value="CAI8057974.1"/>
    <property type="molecule type" value="Genomic_DNA"/>
</dbReference>
<feature type="compositionally biased region" description="Basic and acidic residues" evidence="1">
    <location>
        <begin position="75"/>
        <end position="90"/>
    </location>
</feature>
<evidence type="ECO:0000256" key="1">
    <source>
        <dbReference type="SAM" id="MobiDB-lite"/>
    </source>
</evidence>
<evidence type="ECO:0000313" key="3">
    <source>
        <dbReference type="Proteomes" id="UP001174909"/>
    </source>
</evidence>
<feature type="non-terminal residue" evidence="2">
    <location>
        <position position="1"/>
    </location>
</feature>
<sequence length="141" mass="16109">FLINKSLFLGTLIDRFPYLRGSLNGSYVCYPGVSEYTEYCEENLNLEQSDSHGALDPSVFSDDPETRSRRRAHGQHLEKKRISESSTRDKKERKRHVSKSELKRQLSRQMSSEVGEKKASAEHTDKSTLIKQEKVETGSVS</sequence>
<comment type="caution">
    <text evidence="2">The sequence shown here is derived from an EMBL/GenBank/DDBJ whole genome shotgun (WGS) entry which is preliminary data.</text>
</comment>
<reference evidence="2" key="1">
    <citation type="submission" date="2023-03" db="EMBL/GenBank/DDBJ databases">
        <authorList>
            <person name="Steffen K."/>
            <person name="Cardenas P."/>
        </authorList>
    </citation>
    <scope>NUCLEOTIDE SEQUENCE</scope>
</reference>
<protein>
    <submittedName>
        <fullName evidence="2">Uncharacterized protein</fullName>
    </submittedName>
</protein>
<proteinExistence type="predicted"/>
<organism evidence="2 3">
    <name type="scientific">Geodia barretti</name>
    <name type="common">Barrett's horny sponge</name>
    <dbReference type="NCBI Taxonomy" id="519541"/>
    <lineage>
        <taxon>Eukaryota</taxon>
        <taxon>Metazoa</taxon>
        <taxon>Porifera</taxon>
        <taxon>Demospongiae</taxon>
        <taxon>Heteroscleromorpha</taxon>
        <taxon>Tetractinellida</taxon>
        <taxon>Astrophorina</taxon>
        <taxon>Geodiidae</taxon>
        <taxon>Geodia</taxon>
    </lineage>
</organism>